<dbReference type="CDD" id="cd06583">
    <property type="entry name" value="PGRP"/>
    <property type="match status" value="1"/>
</dbReference>
<dbReference type="SMART" id="SM00701">
    <property type="entry name" value="PGRP"/>
    <property type="match status" value="1"/>
</dbReference>
<feature type="domain" description="Peptidoglycan recognition protein family" evidence="3">
    <location>
        <begin position="3"/>
        <end position="149"/>
    </location>
</feature>
<evidence type="ECO:0000313" key="4">
    <source>
        <dbReference type="EMBL" id="GAA3022165.1"/>
    </source>
</evidence>
<feature type="region of interest" description="Disordered" evidence="2">
    <location>
        <begin position="163"/>
        <end position="192"/>
    </location>
</feature>
<dbReference type="InterPro" id="IPR002477">
    <property type="entry name" value="Peptidoglycan-bd-like"/>
</dbReference>
<gene>
    <name evidence="4" type="ORF">GCM10017559_53960</name>
</gene>
<protein>
    <recommendedName>
        <fullName evidence="3">Peptidoglycan recognition protein family domain-containing protein</fullName>
    </recommendedName>
</protein>
<sequence length="256" mass="28101">MAIDLVTRREWGARSPRGSYSRLDSTRGVKVHYTGGQVSPDIVKDHARCVAMVKSIQNHHMDGNGWIDVGYSMLVCPHRKVFEGRGLHRVPAANGAGLNSAHYAVLGLVGSSGFTRPNDGILHGILDAVEYLRDKGGAGKEIKGHRDGYSTSCPGEPLYSWVRRGAPRPGADPGTPPEPHPSFPGRTLTQPPVMRGEDVRTWQRQMLDRGWDLDVDGLYGPASEDVCRRFQKEKGLRVTGAVDRVTWNASWEEPVG</sequence>
<dbReference type="EMBL" id="BAAAWD010000015">
    <property type="protein sequence ID" value="GAA3022165.1"/>
    <property type="molecule type" value="Genomic_DNA"/>
</dbReference>
<dbReference type="SUPFAM" id="SSF47090">
    <property type="entry name" value="PGBD-like"/>
    <property type="match status" value="1"/>
</dbReference>
<keyword evidence="5" id="KW-1185">Reference proteome</keyword>
<reference evidence="4 5" key="1">
    <citation type="journal article" date="2019" name="Int. J. Syst. Evol. Microbiol.">
        <title>The Global Catalogue of Microorganisms (GCM) 10K type strain sequencing project: providing services to taxonomists for standard genome sequencing and annotation.</title>
        <authorList>
            <consortium name="The Broad Institute Genomics Platform"/>
            <consortium name="The Broad Institute Genome Sequencing Center for Infectious Disease"/>
            <person name="Wu L."/>
            <person name="Ma J."/>
        </authorList>
    </citation>
    <scope>NUCLEOTIDE SEQUENCE [LARGE SCALE GENOMIC DNA]</scope>
    <source>
        <strain evidence="4 5">JCM 3106</strain>
    </source>
</reference>
<evidence type="ECO:0000256" key="2">
    <source>
        <dbReference type="SAM" id="MobiDB-lite"/>
    </source>
</evidence>
<evidence type="ECO:0000313" key="5">
    <source>
        <dbReference type="Proteomes" id="UP001499930"/>
    </source>
</evidence>
<dbReference type="PANTHER" id="PTHR11022:SF41">
    <property type="entry name" value="PEPTIDOGLYCAN-RECOGNITION PROTEIN LC-RELATED"/>
    <property type="match status" value="1"/>
</dbReference>
<dbReference type="SUPFAM" id="SSF55846">
    <property type="entry name" value="N-acetylmuramoyl-L-alanine amidase-like"/>
    <property type="match status" value="1"/>
</dbReference>
<dbReference type="InterPro" id="IPR036365">
    <property type="entry name" value="PGBD-like_sf"/>
</dbReference>
<dbReference type="Gene3D" id="3.40.80.10">
    <property type="entry name" value="Peptidoglycan recognition protein-like"/>
    <property type="match status" value="1"/>
</dbReference>
<name>A0ABN3Y7V1_9ACTN</name>
<evidence type="ECO:0000259" key="3">
    <source>
        <dbReference type="SMART" id="SM00701"/>
    </source>
</evidence>
<organism evidence="4 5">
    <name type="scientific">Streptosporangium longisporum</name>
    <dbReference type="NCBI Taxonomy" id="46187"/>
    <lineage>
        <taxon>Bacteria</taxon>
        <taxon>Bacillati</taxon>
        <taxon>Actinomycetota</taxon>
        <taxon>Actinomycetes</taxon>
        <taxon>Streptosporangiales</taxon>
        <taxon>Streptosporangiaceae</taxon>
        <taxon>Streptosporangium</taxon>
    </lineage>
</organism>
<dbReference type="InterPro" id="IPR006619">
    <property type="entry name" value="PGRP_domain_met/bac"/>
</dbReference>
<dbReference type="InterPro" id="IPR002502">
    <property type="entry name" value="Amidase_domain"/>
</dbReference>
<proteinExistence type="inferred from homology"/>
<dbReference type="Proteomes" id="UP001499930">
    <property type="component" value="Unassembled WGS sequence"/>
</dbReference>
<dbReference type="InterPro" id="IPR036505">
    <property type="entry name" value="Amidase/PGRP_sf"/>
</dbReference>
<dbReference type="RefSeq" id="WP_344900163.1">
    <property type="nucleotide sequence ID" value="NZ_BAAAWD010000015.1"/>
</dbReference>
<comment type="caution">
    <text evidence="4">The sequence shown here is derived from an EMBL/GenBank/DDBJ whole genome shotgun (WGS) entry which is preliminary data.</text>
</comment>
<dbReference type="Gene3D" id="1.10.101.10">
    <property type="entry name" value="PGBD-like superfamily/PGBD"/>
    <property type="match status" value="1"/>
</dbReference>
<dbReference type="PANTHER" id="PTHR11022">
    <property type="entry name" value="PEPTIDOGLYCAN RECOGNITION PROTEIN"/>
    <property type="match status" value="1"/>
</dbReference>
<dbReference type="Pfam" id="PF01471">
    <property type="entry name" value="PG_binding_1"/>
    <property type="match status" value="1"/>
</dbReference>
<comment type="similarity">
    <text evidence="1">Belongs to the N-acetylmuramoyl-L-alanine amidase 2 family.</text>
</comment>
<dbReference type="InterPro" id="IPR036366">
    <property type="entry name" value="PGBDSf"/>
</dbReference>
<accession>A0ABN3Y7V1</accession>
<evidence type="ECO:0000256" key="1">
    <source>
        <dbReference type="ARBA" id="ARBA00007553"/>
    </source>
</evidence>
<dbReference type="InterPro" id="IPR015510">
    <property type="entry name" value="PGRP"/>
</dbReference>